<name>A0A3N0EH85_SINP1</name>
<accession>A0A3N0EH85</accession>
<dbReference type="EMBL" id="RJTM01000072">
    <property type="protein sequence ID" value="RNL87250.1"/>
    <property type="molecule type" value="Genomic_DNA"/>
</dbReference>
<proteinExistence type="predicted"/>
<evidence type="ECO:0000313" key="1">
    <source>
        <dbReference type="EMBL" id="RNL87250.1"/>
    </source>
</evidence>
<comment type="caution">
    <text evidence="1">The sequence shown here is derived from an EMBL/GenBank/DDBJ whole genome shotgun (WGS) entry which is preliminary data.</text>
</comment>
<protein>
    <submittedName>
        <fullName evidence="1">Uncharacterized protein</fullName>
    </submittedName>
</protein>
<dbReference type="Proteomes" id="UP000267469">
    <property type="component" value="Unassembled WGS sequence"/>
</dbReference>
<reference evidence="1 2" key="1">
    <citation type="submission" date="2018-10" db="EMBL/GenBank/DDBJ databases">
        <title>Sinomicrobium pectinilyticum sp. nov., a pectinase-producing bacterium isolated from alkaline and saline soil, and emended description of the genus Sinomicrobium.</title>
        <authorList>
            <person name="Cheng B."/>
            <person name="Li C."/>
            <person name="Lai Q."/>
            <person name="Du M."/>
            <person name="Shao Z."/>
            <person name="Xu P."/>
            <person name="Yang C."/>
        </authorList>
    </citation>
    <scope>NUCLEOTIDE SEQUENCE [LARGE SCALE GENOMIC DNA]</scope>
    <source>
        <strain evidence="1 2">5DNS001</strain>
    </source>
</reference>
<organism evidence="1 2">
    <name type="scientific">Sinomicrobium pectinilyticum</name>
    <dbReference type="NCBI Taxonomy" id="1084421"/>
    <lineage>
        <taxon>Bacteria</taxon>
        <taxon>Pseudomonadati</taxon>
        <taxon>Bacteroidota</taxon>
        <taxon>Flavobacteriia</taxon>
        <taxon>Flavobacteriales</taxon>
        <taxon>Flavobacteriaceae</taxon>
        <taxon>Sinomicrobium</taxon>
    </lineage>
</organism>
<gene>
    <name evidence="1" type="ORF">ED312_10600</name>
</gene>
<sequence length="69" mass="7666">MLKVACISRGGRHAQAGSLSITQDAPNILVKPKGYCCRGETRNIMKGKNSMIIKSVRFCFPVKPRENCR</sequence>
<keyword evidence="2" id="KW-1185">Reference proteome</keyword>
<evidence type="ECO:0000313" key="2">
    <source>
        <dbReference type="Proteomes" id="UP000267469"/>
    </source>
</evidence>
<dbReference type="AlphaFoldDB" id="A0A3N0EH85"/>